<organism evidence="2 3">
    <name type="scientific">Alteromonas gilva</name>
    <dbReference type="NCBI Taxonomy" id="2987522"/>
    <lineage>
        <taxon>Bacteria</taxon>
        <taxon>Pseudomonadati</taxon>
        <taxon>Pseudomonadota</taxon>
        <taxon>Gammaproteobacteria</taxon>
        <taxon>Alteromonadales</taxon>
        <taxon>Alteromonadaceae</taxon>
        <taxon>Alteromonas/Salinimonas group</taxon>
        <taxon>Alteromonas</taxon>
    </lineage>
</organism>
<gene>
    <name evidence="2" type="ORF">OIK42_02560</name>
</gene>
<evidence type="ECO:0000259" key="1">
    <source>
        <dbReference type="PROSITE" id="PS51819"/>
    </source>
</evidence>
<dbReference type="PANTHER" id="PTHR33993">
    <property type="entry name" value="GLYOXALASE-RELATED"/>
    <property type="match status" value="1"/>
</dbReference>
<dbReference type="EMBL" id="JAQQXP010000001">
    <property type="protein sequence ID" value="MDC8829636.1"/>
    <property type="molecule type" value="Genomic_DNA"/>
</dbReference>
<dbReference type="InterPro" id="IPR037523">
    <property type="entry name" value="VOC_core"/>
</dbReference>
<dbReference type="Gene3D" id="3.10.180.10">
    <property type="entry name" value="2,3-Dihydroxybiphenyl 1,2-Dioxygenase, domain 1"/>
    <property type="match status" value="1"/>
</dbReference>
<evidence type="ECO:0000313" key="3">
    <source>
        <dbReference type="Proteomes" id="UP001218788"/>
    </source>
</evidence>
<sequence>MNNPISWFEIYVNDIARAKTFYETVLAIELSDLTDPTNDTVQMKAFPANMEKYGASGALVKMSGVEAGNNSVLVYFACDDTAVEEARIEAAGGKIQRAKFSIGDYGFITLAVDTEGDMFGLHSLA</sequence>
<feature type="domain" description="VOC" evidence="1">
    <location>
        <begin position="4"/>
        <end position="124"/>
    </location>
</feature>
<evidence type="ECO:0000313" key="2">
    <source>
        <dbReference type="EMBL" id="MDC8829636.1"/>
    </source>
</evidence>
<dbReference type="InterPro" id="IPR029068">
    <property type="entry name" value="Glyas_Bleomycin-R_OHBP_Dase"/>
</dbReference>
<keyword evidence="3" id="KW-1185">Reference proteome</keyword>
<dbReference type="SUPFAM" id="SSF54593">
    <property type="entry name" value="Glyoxalase/Bleomycin resistance protein/Dihydroxybiphenyl dioxygenase"/>
    <property type="match status" value="1"/>
</dbReference>
<comment type="caution">
    <text evidence="2">The sequence shown here is derived from an EMBL/GenBank/DDBJ whole genome shotgun (WGS) entry which is preliminary data.</text>
</comment>
<protein>
    <submittedName>
        <fullName evidence="2">VOC family protein</fullName>
    </submittedName>
</protein>
<dbReference type="RefSeq" id="WP_273638119.1">
    <property type="nucleotide sequence ID" value="NZ_JAQQXP010000001.1"/>
</dbReference>
<accession>A0ABT5KY04</accession>
<name>A0ABT5KY04_9ALTE</name>
<dbReference type="Proteomes" id="UP001218788">
    <property type="component" value="Unassembled WGS sequence"/>
</dbReference>
<dbReference type="PROSITE" id="PS51819">
    <property type="entry name" value="VOC"/>
    <property type="match status" value="1"/>
</dbReference>
<dbReference type="PANTHER" id="PTHR33993:SF2">
    <property type="entry name" value="VOC DOMAIN-CONTAINING PROTEIN"/>
    <property type="match status" value="1"/>
</dbReference>
<dbReference type="InterPro" id="IPR004360">
    <property type="entry name" value="Glyas_Fos-R_dOase_dom"/>
</dbReference>
<dbReference type="CDD" id="cd07247">
    <property type="entry name" value="SgaA_N_like"/>
    <property type="match status" value="1"/>
</dbReference>
<dbReference type="Pfam" id="PF00903">
    <property type="entry name" value="Glyoxalase"/>
    <property type="match status" value="1"/>
</dbReference>
<dbReference type="InterPro" id="IPR052164">
    <property type="entry name" value="Anthracycline_SecMetBiosynth"/>
</dbReference>
<proteinExistence type="predicted"/>
<reference evidence="2 3" key="1">
    <citation type="submission" date="2022-10" db="EMBL/GenBank/DDBJ databases">
        <title>Alteromonas sp. chi3 Genome sequencing.</title>
        <authorList>
            <person name="Park S."/>
        </authorList>
    </citation>
    <scope>NUCLEOTIDE SEQUENCE [LARGE SCALE GENOMIC DNA]</scope>
    <source>
        <strain evidence="3">chi3</strain>
    </source>
</reference>